<dbReference type="SUPFAM" id="SSF52540">
    <property type="entry name" value="P-loop containing nucleoside triphosphate hydrolases"/>
    <property type="match status" value="1"/>
</dbReference>
<organism evidence="9">
    <name type="scientific">Psilocybe cubensis</name>
    <name type="common">Psychedelic mushroom</name>
    <name type="synonym">Stropharia cubensis</name>
    <dbReference type="NCBI Taxonomy" id="181762"/>
    <lineage>
        <taxon>Eukaryota</taxon>
        <taxon>Fungi</taxon>
        <taxon>Dikarya</taxon>
        <taxon>Basidiomycota</taxon>
        <taxon>Agaricomycotina</taxon>
        <taxon>Agaricomycetes</taxon>
        <taxon>Agaricomycetidae</taxon>
        <taxon>Agaricales</taxon>
        <taxon>Agaricineae</taxon>
        <taxon>Strophariaceae</taxon>
        <taxon>Psilocybe</taxon>
    </lineage>
</organism>
<accession>A0A8H7XWZ5</accession>
<evidence type="ECO:0000256" key="5">
    <source>
        <dbReference type="ARBA" id="ARBA00023242"/>
    </source>
</evidence>
<dbReference type="Pfam" id="PF14629">
    <property type="entry name" value="ORC4_C"/>
    <property type="match status" value="1"/>
</dbReference>
<sequence>MPPKRKQAPQAEVQIQSKRPRTRGNSSVVDPPTENHVTPSRQDRKSSTRKPLKDAGEADASASNSNIPNNVVAIIDNESLLRKAGVAKVYGKAARRPRTRKDTVHSIETHTSPDDDPPVHRQLRSSTTTEVVIVMPDAKAPSKRTAKRTTSNSTILKEIADSTETPTVKKSRRRTTTVAGELETMVEEPEAKAPPKRMTRRRTAATIIETDTVPNIPKNKRARRTRSTTIVDTYLEAPDSVEVVHTKELSRANYSEPPETVSTIDGSKVEELFKTVEGSPLFSEVESIDDNVSMTRPRSSLTPTPTYLDGRSSLAQNISIPPNSAALQKVPLTEASTALPVHLHPFFYTQKRSIMKMLQRPIFKVDAPELEVSVNVVAASQLAELIEGTVMRAEGNSCLLLGPRGSGKSAILEDCLQNLPSKPIIIRLSGWVQSTDRHAIREIAIQLLQQTGSALFSDIVNDPTNPATDTNQDDDNPFLITHDQPNEESAFSTTSLPPASHLHSLIPALLTLKQPVVVILDAFDLFASHPRQSLLYCLLDTVQNCRASAESRGIAVIGVTSRLDTIQLLEKRVKSRFSGRTIRTAPSSGFDVCLSYVRVSLQSSAPDNTSLGQTEWNQLWDAHVENFLANNEVLGILKETYSVTRELKVIARILMQSVSLLTLAQPYLTLKHISQSAHSQRSRPSSLHADNLSYPAICLLIASVHLNTNGQSTFTFEMMFEIFRDQVRASQSAPAQINGGSIGMMTCTRDIAMSAFEGLISAKTFIYISGPSANTAKQFMKYRCALDRGVISKLVEQSGQTNLRRWYDRAK</sequence>
<comment type="caution">
    <text evidence="9">The sequence shown here is derived from an EMBL/GenBank/DDBJ whole genome shotgun (WGS) entry which is preliminary data.</text>
</comment>
<dbReference type="OrthoDB" id="343623at2759"/>
<evidence type="ECO:0000313" key="9">
    <source>
        <dbReference type="EMBL" id="KAG5169256.1"/>
    </source>
</evidence>
<gene>
    <name evidence="9" type="ORF">JR316_005812</name>
</gene>
<reference evidence="9" key="1">
    <citation type="submission" date="2021-02" db="EMBL/GenBank/DDBJ databases">
        <title>Psilocybe cubensis genome.</title>
        <authorList>
            <person name="Mckernan K.J."/>
            <person name="Crawford S."/>
            <person name="Trippe A."/>
            <person name="Kane L.T."/>
            <person name="Mclaughlin S."/>
        </authorList>
    </citation>
    <scope>NUCLEOTIDE SEQUENCE [LARGE SCALE GENOMIC DNA]</scope>
    <source>
        <strain evidence="9">MGC-MH-2018</strain>
    </source>
</reference>
<evidence type="ECO:0008006" key="10">
    <source>
        <dbReference type="Google" id="ProtNLM"/>
    </source>
</evidence>
<evidence type="ECO:0000256" key="3">
    <source>
        <dbReference type="ARBA" id="ARBA00022705"/>
    </source>
</evidence>
<protein>
    <recommendedName>
        <fullName evidence="10">Origin recognition complex subunit 4</fullName>
    </recommendedName>
</protein>
<dbReference type="InterPro" id="IPR041664">
    <property type="entry name" value="AAA_16"/>
</dbReference>
<dbReference type="PANTHER" id="PTHR12087">
    <property type="entry name" value="ORIGIN RECOGNITION COMPLEX SUBUNIT 4"/>
    <property type="match status" value="1"/>
</dbReference>
<evidence type="ECO:0000256" key="4">
    <source>
        <dbReference type="ARBA" id="ARBA00023125"/>
    </source>
</evidence>
<dbReference type="InterPro" id="IPR016527">
    <property type="entry name" value="ORC4"/>
</dbReference>
<feature type="region of interest" description="Disordered" evidence="6">
    <location>
        <begin position="92"/>
        <end position="126"/>
    </location>
</feature>
<dbReference type="Pfam" id="PF13191">
    <property type="entry name" value="AAA_16"/>
    <property type="match status" value="1"/>
</dbReference>
<evidence type="ECO:0000256" key="1">
    <source>
        <dbReference type="ARBA" id="ARBA00004123"/>
    </source>
</evidence>
<comment type="similarity">
    <text evidence="2">Belongs to the ORC4 family.</text>
</comment>
<proteinExistence type="inferred from homology"/>
<keyword evidence="3" id="KW-0235">DNA replication</keyword>
<evidence type="ECO:0000256" key="2">
    <source>
        <dbReference type="ARBA" id="ARBA00005334"/>
    </source>
</evidence>
<evidence type="ECO:0000259" key="7">
    <source>
        <dbReference type="Pfam" id="PF13191"/>
    </source>
</evidence>
<feature type="region of interest" description="Disordered" evidence="6">
    <location>
        <begin position="1"/>
        <end position="70"/>
    </location>
</feature>
<keyword evidence="5" id="KW-0539">Nucleus</keyword>
<evidence type="ECO:0000259" key="8">
    <source>
        <dbReference type="Pfam" id="PF14629"/>
    </source>
</evidence>
<dbReference type="Gene3D" id="3.40.50.300">
    <property type="entry name" value="P-loop containing nucleotide triphosphate hydrolases"/>
    <property type="match status" value="1"/>
</dbReference>
<name>A0A8H7XWZ5_PSICU</name>
<keyword evidence="4" id="KW-0238">DNA-binding</keyword>
<dbReference type="EMBL" id="JAFIQS010000005">
    <property type="protein sequence ID" value="KAG5169256.1"/>
    <property type="molecule type" value="Genomic_DNA"/>
</dbReference>
<feature type="compositionally biased region" description="Basic and acidic residues" evidence="6">
    <location>
        <begin position="100"/>
        <end position="119"/>
    </location>
</feature>
<dbReference type="GO" id="GO:0003688">
    <property type="term" value="F:DNA replication origin binding"/>
    <property type="evidence" value="ECO:0007669"/>
    <property type="project" value="TreeGrafter"/>
</dbReference>
<dbReference type="AlphaFoldDB" id="A0A8H7XWZ5"/>
<dbReference type="GO" id="GO:0005664">
    <property type="term" value="C:nuclear origin of replication recognition complex"/>
    <property type="evidence" value="ECO:0007669"/>
    <property type="project" value="TreeGrafter"/>
</dbReference>
<feature type="compositionally biased region" description="Basic and acidic residues" evidence="6">
    <location>
        <begin position="41"/>
        <end position="56"/>
    </location>
</feature>
<feature type="domain" description="Orc1-like AAA ATPase" evidence="7">
    <location>
        <begin position="380"/>
        <end position="543"/>
    </location>
</feature>
<dbReference type="GO" id="GO:0006270">
    <property type="term" value="P:DNA replication initiation"/>
    <property type="evidence" value="ECO:0007669"/>
    <property type="project" value="TreeGrafter"/>
</dbReference>
<dbReference type="InterPro" id="IPR027417">
    <property type="entry name" value="P-loop_NTPase"/>
</dbReference>
<comment type="subcellular location">
    <subcellularLocation>
        <location evidence="1">Nucleus</location>
    </subcellularLocation>
</comment>
<feature type="compositionally biased region" description="Polar residues" evidence="6">
    <location>
        <begin position="13"/>
        <end position="28"/>
    </location>
</feature>
<dbReference type="PANTHER" id="PTHR12087:SF0">
    <property type="entry name" value="ORIGIN RECOGNITION COMPLEX SUBUNIT 4"/>
    <property type="match status" value="1"/>
</dbReference>
<evidence type="ECO:0000256" key="6">
    <source>
        <dbReference type="SAM" id="MobiDB-lite"/>
    </source>
</evidence>
<feature type="domain" description="Origin recognition complex subunit 4 C-terminal" evidence="8">
    <location>
        <begin position="600"/>
        <end position="794"/>
    </location>
</feature>
<dbReference type="InterPro" id="IPR032705">
    <property type="entry name" value="ORC4_C"/>
</dbReference>